<feature type="domain" description="Glycoside hydrolase family 13 N-terminal" evidence="2">
    <location>
        <begin position="38"/>
        <end position="107"/>
    </location>
</feature>
<dbReference type="CDD" id="cd11294">
    <property type="entry name" value="E_set_Esterase_like_N"/>
    <property type="match status" value="1"/>
</dbReference>
<dbReference type="Gene3D" id="3.40.50.1820">
    <property type="entry name" value="alpha/beta hydrolase"/>
    <property type="match status" value="1"/>
</dbReference>
<accession>A0A6C0RDT2</accession>
<dbReference type="SUPFAM" id="SSF81296">
    <property type="entry name" value="E set domains"/>
    <property type="match status" value="1"/>
</dbReference>
<dbReference type="PANTHER" id="PTHR48098:SF1">
    <property type="entry name" value="DIACYLGLYCEROL ACYLTRANSFERASE_MYCOLYLTRANSFERASE AG85A"/>
    <property type="match status" value="1"/>
</dbReference>
<evidence type="ECO:0000313" key="4">
    <source>
        <dbReference type="Proteomes" id="UP000474630"/>
    </source>
</evidence>
<dbReference type="InterPro" id="IPR013783">
    <property type="entry name" value="Ig-like_fold"/>
</dbReference>
<organism evidence="3 4">
    <name type="scientific">Draconibacterium halophilum</name>
    <dbReference type="NCBI Taxonomy" id="2706887"/>
    <lineage>
        <taxon>Bacteria</taxon>
        <taxon>Pseudomonadati</taxon>
        <taxon>Bacteroidota</taxon>
        <taxon>Bacteroidia</taxon>
        <taxon>Marinilabiliales</taxon>
        <taxon>Prolixibacteraceae</taxon>
        <taxon>Draconibacterium</taxon>
    </lineage>
</organism>
<dbReference type="KEGG" id="drc:G0Q07_07955"/>
<dbReference type="InterPro" id="IPR029058">
    <property type="entry name" value="AB_hydrolase_fold"/>
</dbReference>
<evidence type="ECO:0000256" key="1">
    <source>
        <dbReference type="SAM" id="SignalP"/>
    </source>
</evidence>
<name>A0A6C0RDT2_9BACT</name>
<dbReference type="EMBL" id="CP048409">
    <property type="protein sequence ID" value="QIA07663.1"/>
    <property type="molecule type" value="Genomic_DNA"/>
</dbReference>
<dbReference type="AlphaFoldDB" id="A0A6C0RDT2"/>
<protein>
    <submittedName>
        <fullName evidence="3">Esterase</fullName>
    </submittedName>
</protein>
<dbReference type="GO" id="GO:0016747">
    <property type="term" value="F:acyltransferase activity, transferring groups other than amino-acyl groups"/>
    <property type="evidence" value="ECO:0007669"/>
    <property type="project" value="TreeGrafter"/>
</dbReference>
<dbReference type="GO" id="GO:0005975">
    <property type="term" value="P:carbohydrate metabolic process"/>
    <property type="evidence" value="ECO:0007669"/>
    <property type="project" value="InterPro"/>
</dbReference>
<dbReference type="InterPro" id="IPR004193">
    <property type="entry name" value="Glyco_hydro_13_N"/>
</dbReference>
<dbReference type="Pfam" id="PF00756">
    <property type="entry name" value="Esterase"/>
    <property type="match status" value="1"/>
</dbReference>
<feature type="signal peptide" evidence="1">
    <location>
        <begin position="1"/>
        <end position="21"/>
    </location>
</feature>
<feature type="chain" id="PRO_5025619413" evidence="1">
    <location>
        <begin position="22"/>
        <end position="398"/>
    </location>
</feature>
<evidence type="ECO:0000259" key="2">
    <source>
        <dbReference type="Pfam" id="PF02922"/>
    </source>
</evidence>
<dbReference type="PANTHER" id="PTHR48098">
    <property type="entry name" value="ENTEROCHELIN ESTERASE-RELATED"/>
    <property type="match status" value="1"/>
</dbReference>
<keyword evidence="1" id="KW-0732">Signal</keyword>
<keyword evidence="4" id="KW-1185">Reference proteome</keyword>
<proteinExistence type="predicted"/>
<dbReference type="RefSeq" id="WP_163345584.1">
    <property type="nucleotide sequence ID" value="NZ_CP048409.1"/>
</dbReference>
<dbReference type="Proteomes" id="UP000474630">
    <property type="component" value="Chromosome"/>
</dbReference>
<evidence type="ECO:0000313" key="3">
    <source>
        <dbReference type="EMBL" id="QIA07663.1"/>
    </source>
</evidence>
<dbReference type="GO" id="GO:0004553">
    <property type="term" value="F:hydrolase activity, hydrolyzing O-glycosyl compounds"/>
    <property type="evidence" value="ECO:0007669"/>
    <property type="project" value="InterPro"/>
</dbReference>
<sequence length="398" mass="44710">MKRRFILLVMFLLSTGVSLFAQQALFGGQQIVSPEINDDNSVTFRVLAPHAESVLVTGDFLPTEKVQSPMGEMEAPGKAEMTQDEKGVWSFTSEPLKPELYSYSFVIDGFTTTDPTNPFLIRDVASVTNIFIVGGGLADLYKVNDVSHGSVTRRWYDSPGLGMDRRLTIYTPPGYESSSEKYPVFYLLHGAGGDEEAWIALGRTAQIMDNLIAQGKAKPMIIVMPNGNVVQDAAPGEGNEGFYKPQFMVPKTMDGTYEANFMDIVKFIENNYRVKADKANRAIAGLSMGGFHSFHISRYYPNTFDYVGLFSAALMPREDATNKVYDDIDGTLKKQMDNGFKLYWIGIGKTDFLYNANKEYRAKLDSMGMKYTYMETDGGHIWRNWRIYLSEFAPLLFK</sequence>
<reference evidence="3 4" key="1">
    <citation type="submission" date="2020-02" db="EMBL/GenBank/DDBJ databases">
        <title>Genome sequencing for Draconibacterium sp. strain M1.</title>
        <authorList>
            <person name="Park S.-J."/>
        </authorList>
    </citation>
    <scope>NUCLEOTIDE SEQUENCE [LARGE SCALE GENOMIC DNA]</scope>
    <source>
        <strain evidence="3 4">M1</strain>
    </source>
</reference>
<gene>
    <name evidence="3" type="ORF">G0Q07_07955</name>
</gene>
<dbReference type="Pfam" id="PF02922">
    <property type="entry name" value="CBM_48"/>
    <property type="match status" value="1"/>
</dbReference>
<dbReference type="Gene3D" id="2.60.40.10">
    <property type="entry name" value="Immunoglobulins"/>
    <property type="match status" value="1"/>
</dbReference>
<dbReference type="SUPFAM" id="SSF53474">
    <property type="entry name" value="alpha/beta-Hydrolases"/>
    <property type="match status" value="1"/>
</dbReference>
<dbReference type="InterPro" id="IPR014756">
    <property type="entry name" value="Ig_E-set"/>
</dbReference>
<dbReference type="InterPro" id="IPR000801">
    <property type="entry name" value="Esterase-like"/>
</dbReference>
<dbReference type="InterPro" id="IPR050583">
    <property type="entry name" value="Mycobacterial_A85_antigen"/>
</dbReference>